<organism evidence="1 2">
    <name type="scientific">Ameca splendens</name>
    <dbReference type="NCBI Taxonomy" id="208324"/>
    <lineage>
        <taxon>Eukaryota</taxon>
        <taxon>Metazoa</taxon>
        <taxon>Chordata</taxon>
        <taxon>Craniata</taxon>
        <taxon>Vertebrata</taxon>
        <taxon>Euteleostomi</taxon>
        <taxon>Actinopterygii</taxon>
        <taxon>Neopterygii</taxon>
        <taxon>Teleostei</taxon>
        <taxon>Neoteleostei</taxon>
        <taxon>Acanthomorphata</taxon>
        <taxon>Ovalentaria</taxon>
        <taxon>Atherinomorphae</taxon>
        <taxon>Cyprinodontiformes</taxon>
        <taxon>Goodeidae</taxon>
        <taxon>Ameca</taxon>
    </lineage>
</organism>
<keyword evidence="2" id="KW-1185">Reference proteome</keyword>
<dbReference type="EMBL" id="JAHRIP010015075">
    <property type="protein sequence ID" value="MEQ2285861.1"/>
    <property type="molecule type" value="Genomic_DNA"/>
</dbReference>
<reference evidence="1 2" key="1">
    <citation type="submission" date="2021-06" db="EMBL/GenBank/DDBJ databases">
        <authorList>
            <person name="Palmer J.M."/>
        </authorList>
    </citation>
    <scope>NUCLEOTIDE SEQUENCE [LARGE SCALE GENOMIC DNA]</scope>
    <source>
        <strain evidence="1 2">AS_MEX2019</strain>
        <tissue evidence="1">Muscle</tissue>
    </source>
</reference>
<evidence type="ECO:0000313" key="1">
    <source>
        <dbReference type="EMBL" id="MEQ2285861.1"/>
    </source>
</evidence>
<dbReference type="Proteomes" id="UP001469553">
    <property type="component" value="Unassembled WGS sequence"/>
</dbReference>
<name>A0ABV0XWL8_9TELE</name>
<gene>
    <name evidence="1" type="ORF">AMECASPLE_036245</name>
</gene>
<protein>
    <submittedName>
        <fullName evidence="1">Uncharacterized protein</fullName>
    </submittedName>
</protein>
<sequence>MSWGETHCKRKVKWGGFYYLFLRYTQSGLGGCTNGKNIFSERRPAPDRVVPIFPNKVCTYLCLQTRASWSSLTHMAIFMLFMGQLVGSISLRDCYFDYSLLMHWFDNYHLRREEEGRN</sequence>
<comment type="caution">
    <text evidence="1">The sequence shown here is derived from an EMBL/GenBank/DDBJ whole genome shotgun (WGS) entry which is preliminary data.</text>
</comment>
<evidence type="ECO:0000313" key="2">
    <source>
        <dbReference type="Proteomes" id="UP001469553"/>
    </source>
</evidence>
<accession>A0ABV0XWL8</accession>
<proteinExistence type="predicted"/>